<dbReference type="PRINTS" id="PR00038">
    <property type="entry name" value="HTHLUXR"/>
</dbReference>
<keyword evidence="2 7" id="KW-0238">DNA-binding</keyword>
<dbReference type="PROSITE" id="PS50043">
    <property type="entry name" value="HTH_LUXR_2"/>
    <property type="match status" value="1"/>
</dbReference>
<sequence length="226" mass="25127">MEIKIGIVEDDPRTLSRFVSTIQSRANWSIAFACGKWHEARHAISQDSINVLLLDLGLPDGDGIDLIPWTLAHYPSCQVLIISVFGDEDNVIRCVEAGASGYLLKGQGDDELAEHLEDLMDGGSPMSPQIARRVLTQLRDYTTPNRFGNTTFEQKSFVSGPSLTSKELLVLKDLTIGYTYGEVAELRQMSLNTVRHHVKSIYSKLYVNSRTQAINTATRMGILDLK</sequence>
<feature type="domain" description="HTH luxR-type" evidence="5">
    <location>
        <begin position="156"/>
        <end position="221"/>
    </location>
</feature>
<name>A0ABQ2XGZ0_9BURK</name>
<feature type="modified residue" description="4-aspartylphosphate" evidence="4">
    <location>
        <position position="55"/>
    </location>
</feature>
<dbReference type="SUPFAM" id="SSF52172">
    <property type="entry name" value="CheY-like"/>
    <property type="match status" value="1"/>
</dbReference>
<dbReference type="Proteomes" id="UP000620127">
    <property type="component" value="Unassembled WGS sequence"/>
</dbReference>
<comment type="caution">
    <text evidence="7">The sequence shown here is derived from an EMBL/GenBank/DDBJ whole genome shotgun (WGS) entry which is preliminary data.</text>
</comment>
<dbReference type="EMBL" id="BMYT01000003">
    <property type="protein sequence ID" value="GGX16012.1"/>
    <property type="molecule type" value="Genomic_DNA"/>
</dbReference>
<dbReference type="RefSeq" id="WP_189346251.1">
    <property type="nucleotide sequence ID" value="NZ_BMYT01000003.1"/>
</dbReference>
<organism evidence="7 8">
    <name type="scientific">Undibacterium macrobrachii</name>
    <dbReference type="NCBI Taxonomy" id="1119058"/>
    <lineage>
        <taxon>Bacteria</taxon>
        <taxon>Pseudomonadati</taxon>
        <taxon>Pseudomonadota</taxon>
        <taxon>Betaproteobacteria</taxon>
        <taxon>Burkholderiales</taxon>
        <taxon>Oxalobacteraceae</taxon>
        <taxon>Undibacterium</taxon>
    </lineage>
</organism>
<dbReference type="PROSITE" id="PS50110">
    <property type="entry name" value="RESPONSE_REGULATORY"/>
    <property type="match status" value="1"/>
</dbReference>
<evidence type="ECO:0000256" key="1">
    <source>
        <dbReference type="ARBA" id="ARBA00023015"/>
    </source>
</evidence>
<dbReference type="PANTHER" id="PTHR43214:SF41">
    <property type="entry name" value="NITRATE_NITRITE RESPONSE REGULATOR PROTEIN NARP"/>
    <property type="match status" value="1"/>
</dbReference>
<evidence type="ECO:0000256" key="4">
    <source>
        <dbReference type="PROSITE-ProRule" id="PRU00169"/>
    </source>
</evidence>
<dbReference type="PANTHER" id="PTHR43214">
    <property type="entry name" value="TWO-COMPONENT RESPONSE REGULATOR"/>
    <property type="match status" value="1"/>
</dbReference>
<dbReference type="SMART" id="SM00448">
    <property type="entry name" value="REC"/>
    <property type="match status" value="1"/>
</dbReference>
<dbReference type="InterPro" id="IPR016032">
    <property type="entry name" value="Sig_transdc_resp-reg_C-effctor"/>
</dbReference>
<keyword evidence="8" id="KW-1185">Reference proteome</keyword>
<keyword evidence="1" id="KW-0805">Transcription regulation</keyword>
<feature type="domain" description="Response regulatory" evidence="6">
    <location>
        <begin position="4"/>
        <end position="120"/>
    </location>
</feature>
<evidence type="ECO:0000256" key="3">
    <source>
        <dbReference type="ARBA" id="ARBA00023163"/>
    </source>
</evidence>
<evidence type="ECO:0000256" key="2">
    <source>
        <dbReference type="ARBA" id="ARBA00023125"/>
    </source>
</evidence>
<gene>
    <name evidence="7" type="ORF">GCM10011282_22950</name>
</gene>
<proteinExistence type="predicted"/>
<reference evidence="8" key="1">
    <citation type="journal article" date="2019" name="Int. J. Syst. Evol. Microbiol.">
        <title>The Global Catalogue of Microorganisms (GCM) 10K type strain sequencing project: providing services to taxonomists for standard genome sequencing and annotation.</title>
        <authorList>
            <consortium name="The Broad Institute Genomics Platform"/>
            <consortium name="The Broad Institute Genome Sequencing Center for Infectious Disease"/>
            <person name="Wu L."/>
            <person name="Ma J."/>
        </authorList>
    </citation>
    <scope>NUCLEOTIDE SEQUENCE [LARGE SCALE GENOMIC DNA]</scope>
    <source>
        <strain evidence="8">KCTC 23916</strain>
    </source>
</reference>
<accession>A0ABQ2XGZ0</accession>
<dbReference type="InterPro" id="IPR001789">
    <property type="entry name" value="Sig_transdc_resp-reg_receiver"/>
</dbReference>
<dbReference type="InterPro" id="IPR039420">
    <property type="entry name" value="WalR-like"/>
</dbReference>
<dbReference type="InterPro" id="IPR011006">
    <property type="entry name" value="CheY-like_superfamily"/>
</dbReference>
<keyword evidence="3" id="KW-0804">Transcription</keyword>
<dbReference type="Pfam" id="PF00072">
    <property type="entry name" value="Response_reg"/>
    <property type="match status" value="1"/>
</dbReference>
<dbReference type="CDD" id="cd06170">
    <property type="entry name" value="LuxR_C_like"/>
    <property type="match status" value="1"/>
</dbReference>
<evidence type="ECO:0000259" key="6">
    <source>
        <dbReference type="PROSITE" id="PS50110"/>
    </source>
</evidence>
<protein>
    <submittedName>
        <fullName evidence="7">DNA-binding response regulator</fullName>
    </submittedName>
</protein>
<dbReference type="GO" id="GO:0003677">
    <property type="term" value="F:DNA binding"/>
    <property type="evidence" value="ECO:0007669"/>
    <property type="project" value="UniProtKB-KW"/>
</dbReference>
<evidence type="ECO:0000259" key="5">
    <source>
        <dbReference type="PROSITE" id="PS50043"/>
    </source>
</evidence>
<dbReference type="InterPro" id="IPR000792">
    <property type="entry name" value="Tscrpt_reg_LuxR_C"/>
</dbReference>
<dbReference type="SUPFAM" id="SSF46894">
    <property type="entry name" value="C-terminal effector domain of the bipartite response regulators"/>
    <property type="match status" value="1"/>
</dbReference>
<dbReference type="SMART" id="SM00421">
    <property type="entry name" value="HTH_LUXR"/>
    <property type="match status" value="1"/>
</dbReference>
<evidence type="ECO:0000313" key="8">
    <source>
        <dbReference type="Proteomes" id="UP000620127"/>
    </source>
</evidence>
<dbReference type="Pfam" id="PF00196">
    <property type="entry name" value="GerE"/>
    <property type="match status" value="1"/>
</dbReference>
<evidence type="ECO:0000313" key="7">
    <source>
        <dbReference type="EMBL" id="GGX16012.1"/>
    </source>
</evidence>
<keyword evidence="4" id="KW-0597">Phosphoprotein</keyword>
<dbReference type="Gene3D" id="3.40.50.2300">
    <property type="match status" value="1"/>
</dbReference>